<dbReference type="SUPFAM" id="SSF56112">
    <property type="entry name" value="Protein kinase-like (PK-like)"/>
    <property type="match status" value="1"/>
</dbReference>
<feature type="domain" description="Aminoglycoside phosphotransferase" evidence="2">
    <location>
        <begin position="126"/>
        <end position="321"/>
    </location>
</feature>
<dbReference type="PANTHER" id="PTHR21310:SF15">
    <property type="entry name" value="AMINOGLYCOSIDE PHOSPHOTRANSFERASE DOMAIN-CONTAINING PROTEIN"/>
    <property type="match status" value="1"/>
</dbReference>
<evidence type="ECO:0000313" key="4">
    <source>
        <dbReference type="Proteomes" id="UP000019373"/>
    </source>
</evidence>
<dbReference type="eggNOG" id="ENOG502STUU">
    <property type="taxonomic scope" value="Eukaryota"/>
</dbReference>
<dbReference type="HOGENOM" id="CLU_598556_0_0_1"/>
<dbReference type="OrthoDB" id="10003767at2759"/>
<dbReference type="InterPro" id="IPR002575">
    <property type="entry name" value="Aminoglycoside_PTrfase"/>
</dbReference>
<dbReference type="Pfam" id="PF01636">
    <property type="entry name" value="APH"/>
    <property type="match status" value="1"/>
</dbReference>
<sequence>MTGPKKKTTCNGANNSASFTTWLIPWAFQNDPGDPGREFVKNFFPTATANPTAKAVKLCNLALEAWTKRQGRKGGAPQAKVSIKRAEEDISIGKCNVLFRLIMPDKTVWAARVRNLLADEDVTIPLLESEVATMKYVRSRTRIPVPEVYAFDLDKNNVLGTPYVFMEYIDGLPYPYPFSERKVMTDKDIRKVHDELLNITTQLAGLTFDKIGMLQFDKTKPDGVVIGPIIDFKYRVYGPFTTSRDYYAARTKLVQDDEGRKKMPADELVTPLLQTQAAPHAACAELLRGPFPLKHADMHWQNMLFNSRCEIVGVIDWERSHTVPLESATVLPFNLGEYAGRDWSDPTNHRLIQKYEDMALKCFRRKAPQCPVTKTFGTPQRKIAKCLDNYNCPMTHQAHAAELKKMIAAAASSGAAEPKSRSAPPTTGRDVPTQGRPRPPRKMPLPRPWNIQERKER</sequence>
<dbReference type="AlphaFoldDB" id="U1G9B6"/>
<dbReference type="GeneID" id="19239636"/>
<gene>
    <name evidence="3" type="ORF">EPUS_04681</name>
</gene>
<dbReference type="PANTHER" id="PTHR21310">
    <property type="entry name" value="AMINOGLYCOSIDE PHOSPHOTRANSFERASE-RELATED-RELATED"/>
    <property type="match status" value="1"/>
</dbReference>
<reference evidence="4" key="1">
    <citation type="journal article" date="2014" name="BMC Genomics">
        <title>Genome characteristics reveal the impact of lichenization on lichen-forming fungus Endocarpon pusillum Hedwig (Verrucariales, Ascomycota).</title>
        <authorList>
            <person name="Wang Y.-Y."/>
            <person name="Liu B."/>
            <person name="Zhang X.-Y."/>
            <person name="Zhou Q.-M."/>
            <person name="Zhang T."/>
            <person name="Li H."/>
            <person name="Yu Y.-F."/>
            <person name="Zhang X.-L."/>
            <person name="Hao X.-Y."/>
            <person name="Wang M."/>
            <person name="Wang L."/>
            <person name="Wei J.-C."/>
        </authorList>
    </citation>
    <scope>NUCLEOTIDE SEQUENCE [LARGE SCALE GENOMIC DNA]</scope>
    <source>
        <strain evidence="4">Z07020 / HMAS-L-300199</strain>
    </source>
</reference>
<keyword evidence="4" id="KW-1185">Reference proteome</keyword>
<accession>U1G9B6</accession>
<dbReference type="Gene3D" id="3.30.200.20">
    <property type="entry name" value="Phosphorylase Kinase, domain 1"/>
    <property type="match status" value="1"/>
</dbReference>
<evidence type="ECO:0000259" key="2">
    <source>
        <dbReference type="Pfam" id="PF01636"/>
    </source>
</evidence>
<organism evidence="3 4">
    <name type="scientific">Endocarpon pusillum (strain Z07020 / HMAS-L-300199)</name>
    <name type="common">Lichen-forming fungus</name>
    <dbReference type="NCBI Taxonomy" id="1263415"/>
    <lineage>
        <taxon>Eukaryota</taxon>
        <taxon>Fungi</taxon>
        <taxon>Dikarya</taxon>
        <taxon>Ascomycota</taxon>
        <taxon>Pezizomycotina</taxon>
        <taxon>Eurotiomycetes</taxon>
        <taxon>Chaetothyriomycetidae</taxon>
        <taxon>Verrucariales</taxon>
        <taxon>Verrucariaceae</taxon>
        <taxon>Endocarpon</taxon>
    </lineage>
</organism>
<protein>
    <recommendedName>
        <fullName evidence="2">Aminoglycoside phosphotransferase domain-containing protein</fullName>
    </recommendedName>
</protein>
<proteinExistence type="predicted"/>
<dbReference type="OMA" id="HADMHWQ"/>
<evidence type="ECO:0000256" key="1">
    <source>
        <dbReference type="SAM" id="MobiDB-lite"/>
    </source>
</evidence>
<name>U1G9B6_ENDPU</name>
<dbReference type="EMBL" id="KE721515">
    <property type="protein sequence ID" value="ERF68583.1"/>
    <property type="molecule type" value="Genomic_DNA"/>
</dbReference>
<dbReference type="Gene3D" id="3.90.1200.10">
    <property type="match status" value="1"/>
</dbReference>
<dbReference type="Proteomes" id="UP000019373">
    <property type="component" value="Unassembled WGS sequence"/>
</dbReference>
<dbReference type="InterPro" id="IPR051678">
    <property type="entry name" value="AGP_Transferase"/>
</dbReference>
<dbReference type="RefSeq" id="XP_007805809.1">
    <property type="nucleotide sequence ID" value="XM_007807618.1"/>
</dbReference>
<dbReference type="InterPro" id="IPR011009">
    <property type="entry name" value="Kinase-like_dom_sf"/>
</dbReference>
<feature type="region of interest" description="Disordered" evidence="1">
    <location>
        <begin position="411"/>
        <end position="457"/>
    </location>
</feature>
<evidence type="ECO:0000313" key="3">
    <source>
        <dbReference type="EMBL" id="ERF68583.1"/>
    </source>
</evidence>